<name>A0ACC1K8Q1_9FUNG</name>
<reference evidence="1" key="1">
    <citation type="submission" date="2022-07" db="EMBL/GenBank/DDBJ databases">
        <title>Phylogenomic reconstructions and comparative analyses of Kickxellomycotina fungi.</title>
        <authorList>
            <person name="Reynolds N.K."/>
            <person name="Stajich J.E."/>
            <person name="Barry K."/>
            <person name="Grigoriev I.V."/>
            <person name="Crous P."/>
            <person name="Smith M.E."/>
        </authorList>
    </citation>
    <scope>NUCLEOTIDE SEQUENCE</scope>
    <source>
        <strain evidence="1">CBS 109366</strain>
    </source>
</reference>
<gene>
    <name evidence="1" type="primary">MSH3</name>
    <name evidence="1" type="ORF">IWQ57_000297</name>
</gene>
<protein>
    <submittedName>
        <fullName evidence="1">Mismatch repair protein msh3</fullName>
    </submittedName>
</protein>
<accession>A0ACC1K8Q1</accession>
<dbReference type="EMBL" id="JANBUJ010000005">
    <property type="protein sequence ID" value="KAJ2775668.1"/>
    <property type="molecule type" value="Genomic_DNA"/>
</dbReference>
<proteinExistence type="predicted"/>
<evidence type="ECO:0000313" key="1">
    <source>
        <dbReference type="EMBL" id="KAJ2775668.1"/>
    </source>
</evidence>
<evidence type="ECO:0000313" key="2">
    <source>
        <dbReference type="Proteomes" id="UP001140234"/>
    </source>
</evidence>
<organism evidence="1 2">
    <name type="scientific">Coemansia nantahalensis</name>
    <dbReference type="NCBI Taxonomy" id="2789366"/>
    <lineage>
        <taxon>Eukaryota</taxon>
        <taxon>Fungi</taxon>
        <taxon>Fungi incertae sedis</taxon>
        <taxon>Zoopagomycota</taxon>
        <taxon>Kickxellomycotina</taxon>
        <taxon>Kickxellomycetes</taxon>
        <taxon>Kickxellales</taxon>
        <taxon>Kickxellaceae</taxon>
        <taxon>Coemansia</taxon>
    </lineage>
</organism>
<dbReference type="Proteomes" id="UP001140234">
    <property type="component" value="Unassembled WGS sequence"/>
</dbReference>
<sequence>MASARRTQTSLASFFKQPARADAGPAAVAVNSPRRGRTRAQESPTAEQGATKKARHRRAIDGSDSDDGDGESALHSGAGGQAQSAGRTLVRSVSDAAGLMERLRVRAKETEQAGSTAPAAAPSLVAPGTLESTSIQLVERRGGVKYTPLESQVLDEKARHPDMLLAVEVGYKFRFFGEDARIASRVLGIMCTTANNFYNASIPTPRLMVHARRLVLAGYKVGIMRQCETAALKAAGDNRNAPFTRQLCEVYTAGTLVEEVGDGPAPGGAERYLLCPVERLVDAKDQRVSFGVIAVQITTGDVVYDRFDDSYLRSALETRLTHLQPGELLVPPGLSAETLRTLAAYVGYPIDYSERREPLLEHANRTGVRVAFGAAELLDPGAARRLVSDFYTDGGAPALLAPVLALPDEVVAALALLVSYLRTFQLDRALLAGKTAGAGGPFAPFHTRLHMLLSATALQTLSVFTAGSGGPAAASEEPAVALKELLRPGGRSGGAHSTHVPGGDGSLFGAMDRTRSQFGRRMLRRWVAHPLVSRARLEDRLEAVEFLRRVLEDADAQALDEDASRRALAGLHAKLGQLVDLERGLCRIHYGQASPQELLRILRSLAAAASLVPPGLEIAEPRLVAEALGPDTWTAELRESVAHWRSQIDPRSAKGGHKDTLFAAGPLHDLVQAHHDRLAALEAELQAHAAAVRAQLGDARFEFKSVSGTDYLIDLTHGRAKAAPADWIRVSATKTHARFHTPFVVEKLAERERGREALQQAARDAYARFLGSIAEQYAPLRRMVTALATVDALFSLAVLARTAGYCRPQLLGDDQAEASVELVDAVNPVLAARTPAYVPNTVRLGHDADAARAMILTGPNAGGKSSLIRTVALIAIMAQCGSYVPAARARLSIVDAIVTRMGASDNMLAGESTFMVEMRETAELMRQVTPRSLAILDELGRGTSTHDGAAIAFAVLAHLAERRPLAFFVTHYAHLVDAFAGDRMVRPCHMAFLERASERPDDAIAEVTFLYKLVDGASTDSFGLNVARIAGLPESLLRCARDRAARMRTDLDSRWAAHCARRLKRAVAHARSPQPE</sequence>
<keyword evidence="2" id="KW-1185">Reference proteome</keyword>
<comment type="caution">
    <text evidence="1">The sequence shown here is derived from an EMBL/GenBank/DDBJ whole genome shotgun (WGS) entry which is preliminary data.</text>
</comment>